<keyword evidence="3" id="KW-0479">Metal-binding</keyword>
<dbReference type="EMBL" id="VBAK01000079">
    <property type="protein sequence ID" value="TMI91831.1"/>
    <property type="molecule type" value="Genomic_DNA"/>
</dbReference>
<evidence type="ECO:0000313" key="9">
    <source>
        <dbReference type="EMBL" id="TMI91831.1"/>
    </source>
</evidence>
<dbReference type="GO" id="GO:0008199">
    <property type="term" value="F:ferric iron binding"/>
    <property type="evidence" value="ECO:0007669"/>
    <property type="project" value="InterPro"/>
</dbReference>
<dbReference type="GO" id="GO:0009712">
    <property type="term" value="P:catechol-containing compound metabolic process"/>
    <property type="evidence" value="ECO:0007669"/>
    <property type="project" value="InterPro"/>
</dbReference>
<evidence type="ECO:0000256" key="3">
    <source>
        <dbReference type="ARBA" id="ARBA00022723"/>
    </source>
</evidence>
<sequence>MIIDKQEDVTRAVLEEMHRTPDARTREILSALVKHLHAFVREVKLTEREFEEAIGTLNAIGQNTTPSHNEAMLMAGALGVSNLICLLNNGLKGTRPTQANNLGPFYRAGAPRCENGASIVRSPTPGPALYFRGSVRDLDGRAIAGATAEVWHPSPVGLYENQDATQAEMNLRGRFTTDANGAFSFRSVKPSGYPVPTAGPTGALLRAQKRHNFRPAHLHFLIHKPGFKTIASQVYDPSDPHLETDSQFGVTRALIGNFQKNGDEYSLEFTFILEPGESWLPKAPITQKVAA</sequence>
<gene>
    <name evidence="9" type="ORF">E6H00_03350</name>
</gene>
<comment type="similarity">
    <text evidence="2">Belongs to the intradiol ring-cleavage dioxygenase family.</text>
</comment>
<comment type="caution">
    <text evidence="9">The sequence shown here is derived from an EMBL/GenBank/DDBJ whole genome shotgun (WGS) entry which is preliminary data.</text>
</comment>
<dbReference type="Pfam" id="PF04444">
    <property type="entry name" value="Dioxygenase_N"/>
    <property type="match status" value="1"/>
</dbReference>
<evidence type="ECO:0000313" key="10">
    <source>
        <dbReference type="Proteomes" id="UP000318509"/>
    </source>
</evidence>
<keyword evidence="6" id="KW-0408">Iron</keyword>
<evidence type="ECO:0000256" key="2">
    <source>
        <dbReference type="ARBA" id="ARBA00007825"/>
    </source>
</evidence>
<dbReference type="InterPro" id="IPR007535">
    <property type="entry name" value="Catechol_dOase_N"/>
</dbReference>
<evidence type="ECO:0000256" key="4">
    <source>
        <dbReference type="ARBA" id="ARBA00022964"/>
    </source>
</evidence>
<proteinExistence type="inferred from homology"/>
<feature type="domain" description="Intradiol ring-cleavage dioxygenases" evidence="7">
    <location>
        <begin position="103"/>
        <end position="271"/>
    </location>
</feature>
<protein>
    <submittedName>
        <fullName evidence="9">Catechol 1,2-dioxygenase</fullName>
    </submittedName>
</protein>
<reference evidence="9 10" key="1">
    <citation type="journal article" date="2019" name="Nat. Microbiol.">
        <title>Mediterranean grassland soil C-N compound turnover is dependent on rainfall and depth, and is mediated by genomically divergent microorganisms.</title>
        <authorList>
            <person name="Diamond S."/>
            <person name="Andeer P.F."/>
            <person name="Li Z."/>
            <person name="Crits-Christoph A."/>
            <person name="Burstein D."/>
            <person name="Anantharaman K."/>
            <person name="Lane K.R."/>
            <person name="Thomas B.C."/>
            <person name="Pan C."/>
            <person name="Northen T.R."/>
            <person name="Banfield J.F."/>
        </authorList>
    </citation>
    <scope>NUCLEOTIDE SEQUENCE [LARGE SCALE GENOMIC DNA]</scope>
    <source>
        <strain evidence="9">NP_3</strain>
    </source>
</reference>
<dbReference type="SUPFAM" id="SSF49482">
    <property type="entry name" value="Aromatic compound dioxygenase"/>
    <property type="match status" value="1"/>
</dbReference>
<dbReference type="InterPro" id="IPR015889">
    <property type="entry name" value="Intradiol_dOase_core"/>
</dbReference>
<dbReference type="PANTHER" id="PTHR33711:SF7">
    <property type="entry name" value="INTRADIOL RING-CLEAVAGE DIOXYGENASES DOMAIN-CONTAINING PROTEIN-RELATED"/>
    <property type="match status" value="1"/>
</dbReference>
<organism evidence="9 10">
    <name type="scientific">Candidatus Segetimicrobium genomatis</name>
    <dbReference type="NCBI Taxonomy" id="2569760"/>
    <lineage>
        <taxon>Bacteria</taxon>
        <taxon>Bacillati</taxon>
        <taxon>Candidatus Sysuimicrobiota</taxon>
        <taxon>Candidatus Sysuimicrobiia</taxon>
        <taxon>Candidatus Sysuimicrobiales</taxon>
        <taxon>Candidatus Segetimicrobiaceae</taxon>
        <taxon>Candidatus Segetimicrobium</taxon>
    </lineage>
</organism>
<accession>A0A537K7T0</accession>
<dbReference type="PANTHER" id="PTHR33711">
    <property type="entry name" value="DIOXYGENASE, PUTATIVE (AFU_ORTHOLOGUE AFUA_2G02910)-RELATED"/>
    <property type="match status" value="1"/>
</dbReference>
<dbReference type="AlphaFoldDB" id="A0A537K7T0"/>
<dbReference type="GO" id="GO:0018576">
    <property type="term" value="F:catechol 1,2-dioxygenase activity"/>
    <property type="evidence" value="ECO:0007669"/>
    <property type="project" value="InterPro"/>
</dbReference>
<evidence type="ECO:0000256" key="1">
    <source>
        <dbReference type="ARBA" id="ARBA00001965"/>
    </source>
</evidence>
<evidence type="ECO:0000259" key="7">
    <source>
        <dbReference type="Pfam" id="PF00775"/>
    </source>
</evidence>
<dbReference type="Gene3D" id="2.60.130.10">
    <property type="entry name" value="Aromatic compound dioxygenase"/>
    <property type="match status" value="1"/>
</dbReference>
<evidence type="ECO:0000259" key="8">
    <source>
        <dbReference type="Pfam" id="PF04444"/>
    </source>
</evidence>
<evidence type="ECO:0000256" key="5">
    <source>
        <dbReference type="ARBA" id="ARBA00023002"/>
    </source>
</evidence>
<dbReference type="InterPro" id="IPR050770">
    <property type="entry name" value="Intradiol_RC_Dioxygenase"/>
</dbReference>
<feature type="domain" description="Catechol dioxygenase N-terminal" evidence="8">
    <location>
        <begin position="22"/>
        <end position="89"/>
    </location>
</feature>
<evidence type="ECO:0000256" key="6">
    <source>
        <dbReference type="ARBA" id="ARBA00023004"/>
    </source>
</evidence>
<dbReference type="Pfam" id="PF00775">
    <property type="entry name" value="Dioxygenase_C"/>
    <property type="match status" value="1"/>
</dbReference>
<name>A0A537K7T0_9BACT</name>
<dbReference type="InterPro" id="IPR000627">
    <property type="entry name" value="Intradiol_dOase_C"/>
</dbReference>
<dbReference type="Proteomes" id="UP000318509">
    <property type="component" value="Unassembled WGS sequence"/>
</dbReference>
<keyword evidence="4 9" id="KW-0223">Dioxygenase</keyword>
<comment type="cofactor">
    <cofactor evidence="1">
        <name>Fe(3+)</name>
        <dbReference type="ChEBI" id="CHEBI:29034"/>
    </cofactor>
</comment>
<keyword evidence="5" id="KW-0560">Oxidoreductase</keyword>